<keyword evidence="4" id="KW-0378">Hydrolase</keyword>
<dbReference type="Proteomes" id="UP000468766">
    <property type="component" value="Unassembled WGS sequence"/>
</dbReference>
<dbReference type="Pfam" id="PF01890">
    <property type="entry name" value="CbiG_C"/>
    <property type="match status" value="1"/>
</dbReference>
<evidence type="ECO:0000259" key="2">
    <source>
        <dbReference type="Pfam" id="PF11760"/>
    </source>
</evidence>
<dbReference type="InterPro" id="IPR021744">
    <property type="entry name" value="CbiG_N"/>
</dbReference>
<dbReference type="OrthoDB" id="9781023at2"/>
<evidence type="ECO:0000259" key="3">
    <source>
        <dbReference type="Pfam" id="PF11761"/>
    </source>
</evidence>
<dbReference type="AlphaFoldDB" id="A0A6I0F5B1"/>
<dbReference type="InterPro" id="IPR036518">
    <property type="entry name" value="CobE/GbiG_C_sf"/>
</dbReference>
<feature type="domain" description="Cobalamin synthesis G N-terminal" evidence="2">
    <location>
        <begin position="55"/>
        <end position="134"/>
    </location>
</feature>
<evidence type="ECO:0000259" key="1">
    <source>
        <dbReference type="Pfam" id="PF01890"/>
    </source>
</evidence>
<dbReference type="GO" id="GO:0016787">
    <property type="term" value="F:hydrolase activity"/>
    <property type="evidence" value="ECO:0007669"/>
    <property type="project" value="UniProtKB-KW"/>
</dbReference>
<name>A0A6I0F5B1_9FIRM</name>
<reference evidence="4 5" key="1">
    <citation type="submission" date="2019-10" db="EMBL/GenBank/DDBJ databases">
        <title>Whole-genome sequence of the extremophile Heliorestis acidaminivorans DSM 24790.</title>
        <authorList>
            <person name="Kyndt J.A."/>
            <person name="Meyer T.E."/>
        </authorList>
    </citation>
    <scope>NUCLEOTIDE SEQUENCE [LARGE SCALE GENOMIC DNA]</scope>
    <source>
        <strain evidence="4 5">DSM 24790</strain>
    </source>
</reference>
<accession>A0A6I0F5B1</accession>
<dbReference type="GO" id="GO:0009236">
    <property type="term" value="P:cobalamin biosynthetic process"/>
    <property type="evidence" value="ECO:0007669"/>
    <property type="project" value="InterPro"/>
</dbReference>
<dbReference type="InterPro" id="IPR038029">
    <property type="entry name" value="GbiG_N_sf"/>
</dbReference>
<evidence type="ECO:0000313" key="5">
    <source>
        <dbReference type="Proteomes" id="UP000468766"/>
    </source>
</evidence>
<dbReference type="SUPFAM" id="SSF159664">
    <property type="entry name" value="CobE/GbiG C-terminal domain-like"/>
    <property type="match status" value="1"/>
</dbReference>
<keyword evidence="5" id="KW-1185">Reference proteome</keyword>
<evidence type="ECO:0000313" key="4">
    <source>
        <dbReference type="EMBL" id="KAB2954182.1"/>
    </source>
</evidence>
<feature type="domain" description="Cobalamin biosynthesis central region" evidence="3">
    <location>
        <begin position="139"/>
        <end position="248"/>
    </location>
</feature>
<gene>
    <name evidence="4" type="ORF">F9B85_00310</name>
</gene>
<dbReference type="Pfam" id="PF11760">
    <property type="entry name" value="CbiG_N"/>
    <property type="match status" value="1"/>
</dbReference>
<dbReference type="Gene3D" id="3.40.50.11220">
    <property type="match status" value="1"/>
</dbReference>
<dbReference type="EMBL" id="WBXO01000001">
    <property type="protein sequence ID" value="KAB2954182.1"/>
    <property type="molecule type" value="Genomic_DNA"/>
</dbReference>
<organism evidence="4 5">
    <name type="scientific">Heliorestis acidaminivorans</name>
    <dbReference type="NCBI Taxonomy" id="553427"/>
    <lineage>
        <taxon>Bacteria</taxon>
        <taxon>Bacillati</taxon>
        <taxon>Bacillota</taxon>
        <taxon>Clostridia</taxon>
        <taxon>Eubacteriales</taxon>
        <taxon>Heliobacteriaceae</taxon>
        <taxon>Heliorestis</taxon>
    </lineage>
</organism>
<dbReference type="SUPFAM" id="SSF159672">
    <property type="entry name" value="CbiG N-terminal domain-like"/>
    <property type="match status" value="1"/>
</dbReference>
<comment type="caution">
    <text evidence="4">The sequence shown here is derived from an EMBL/GenBank/DDBJ whole genome shotgun (WGS) entry which is preliminary data.</text>
</comment>
<dbReference type="Pfam" id="PF11761">
    <property type="entry name" value="CbiG_mid"/>
    <property type="match status" value="1"/>
</dbReference>
<sequence>MNIIALTPGGTALAGKISNHFPHSTIWLPEDLQDKKPEGLEALCKHWQKPLREDFQKIYRQGQPLLFIGALAILVRFLAPLIEDKQTDPPVLALDEEGQYVISVLSGHWGGANELAHKVAQAIQARPVITTATDVKKLPAIDTFARRFNAHLEPREGIKKISSSLLRQQPLQWYMEEKFLKNWKSYLLAEQSNHEEEPQTPLPPETLIAWQSWPKDKWKQSDNCQEGTLTVLCTTARVKEQVTLTLYPRYIVAGIGCRRGVSLEKVEKALEQAFESAKISEHCLLAIASGWIKATENALLELAQSRQVPFITFTADEINDCCQQHQEISTSTFVYQSIGVKALCEPTALLVHPNSQIIQSKRKYGPVTVALAEVPWPLLDLDQLVKRK</sequence>
<dbReference type="PANTHER" id="PTHR37477">
    <property type="entry name" value="COBALT-PRECORRIN-5A HYDROLASE"/>
    <property type="match status" value="1"/>
</dbReference>
<dbReference type="RefSeq" id="WP_151617628.1">
    <property type="nucleotide sequence ID" value="NZ_WBXO01000001.1"/>
</dbReference>
<dbReference type="InterPro" id="IPR052553">
    <property type="entry name" value="CbiG_hydrolase"/>
</dbReference>
<dbReference type="InterPro" id="IPR002750">
    <property type="entry name" value="CobE/GbiG_C"/>
</dbReference>
<feature type="domain" description="CobE/GbiG C-terminal" evidence="1">
    <location>
        <begin position="251"/>
        <end position="372"/>
    </location>
</feature>
<proteinExistence type="predicted"/>
<protein>
    <submittedName>
        <fullName evidence="4">Cobalt-precorrin 5A hydrolase</fullName>
    </submittedName>
</protein>
<dbReference type="PANTHER" id="PTHR37477:SF1">
    <property type="entry name" value="COBALT-PRECORRIN-5A HYDROLASE"/>
    <property type="match status" value="1"/>
</dbReference>
<dbReference type="InterPro" id="IPR021745">
    <property type="entry name" value="CbiG_mid"/>
</dbReference>
<dbReference type="Gene3D" id="3.30.420.180">
    <property type="entry name" value="CobE/GbiG C-terminal domain"/>
    <property type="match status" value="1"/>
</dbReference>